<sequence>MIVNNELLNGFEYVDSGVKLADLLDDPIELMSYQKGPFKRIYKQYAELIEKYDVQ</sequence>
<accession>A0A127VKN3</accession>
<keyword evidence="2" id="KW-1185">Reference proteome</keyword>
<name>A0A127VKN3_9SPHI</name>
<dbReference type="KEGG" id="pcm:AY601_5047"/>
<evidence type="ECO:0000313" key="2">
    <source>
        <dbReference type="Proteomes" id="UP000071561"/>
    </source>
</evidence>
<dbReference type="PATRIC" id="fig|188932.3.peg.5236"/>
<dbReference type="AlphaFoldDB" id="A0A127VKN3"/>
<evidence type="ECO:0000313" key="1">
    <source>
        <dbReference type="EMBL" id="AMQ01860.1"/>
    </source>
</evidence>
<organism evidence="1 2">
    <name type="scientific">Pedobacter cryoconitis</name>
    <dbReference type="NCBI Taxonomy" id="188932"/>
    <lineage>
        <taxon>Bacteria</taxon>
        <taxon>Pseudomonadati</taxon>
        <taxon>Bacteroidota</taxon>
        <taxon>Sphingobacteriia</taxon>
        <taxon>Sphingobacteriales</taxon>
        <taxon>Sphingobacteriaceae</taxon>
        <taxon>Pedobacter</taxon>
    </lineage>
</organism>
<protein>
    <submittedName>
        <fullName evidence="1">Uncharacterized protein</fullName>
    </submittedName>
</protein>
<dbReference type="Proteomes" id="UP000071561">
    <property type="component" value="Chromosome"/>
</dbReference>
<reference evidence="1 2" key="1">
    <citation type="submission" date="2016-03" db="EMBL/GenBank/DDBJ databases">
        <title>Complete genome sequence of Pedobacter cryoconitis PAMC 27485.</title>
        <authorList>
            <person name="Lee J."/>
            <person name="Kim O.-S."/>
        </authorList>
    </citation>
    <scope>NUCLEOTIDE SEQUENCE [LARGE SCALE GENOMIC DNA]</scope>
    <source>
        <strain evidence="1 2">PAMC 27485</strain>
    </source>
</reference>
<proteinExistence type="predicted"/>
<gene>
    <name evidence="1" type="ORF">AY601_5047</name>
</gene>
<dbReference type="EMBL" id="CP014504">
    <property type="protein sequence ID" value="AMQ01860.1"/>
    <property type="molecule type" value="Genomic_DNA"/>
</dbReference>